<dbReference type="GO" id="GO:0001666">
    <property type="term" value="P:response to hypoxia"/>
    <property type="evidence" value="ECO:0007669"/>
    <property type="project" value="TreeGrafter"/>
</dbReference>
<dbReference type="Pfam" id="PF06974">
    <property type="entry name" value="WS_DGAT_C"/>
    <property type="match status" value="1"/>
</dbReference>
<feature type="region of interest" description="Disordered" evidence="12">
    <location>
        <begin position="205"/>
        <end position="224"/>
    </location>
</feature>
<accession>A0A502EJV3</accession>
<keyword evidence="7 11" id="KW-0319">Glycerol metabolism</keyword>
<comment type="pathway">
    <text evidence="1 11">Glycerolipid metabolism; triacylglycerol biosynthesis.</text>
</comment>
<evidence type="ECO:0000256" key="9">
    <source>
        <dbReference type="ARBA" id="ARBA00023315"/>
    </source>
</evidence>
<evidence type="ECO:0000259" key="13">
    <source>
        <dbReference type="Pfam" id="PF03007"/>
    </source>
</evidence>
<feature type="domain" description="O-acyltransferase WSD1-like N-terminal" evidence="13">
    <location>
        <begin position="4"/>
        <end position="267"/>
    </location>
</feature>
<dbReference type="SUPFAM" id="SSF52777">
    <property type="entry name" value="CoA-dependent acyltransferases"/>
    <property type="match status" value="1"/>
</dbReference>
<keyword evidence="16" id="KW-1185">Reference proteome</keyword>
<dbReference type="Proteomes" id="UP000320095">
    <property type="component" value="Unassembled WGS sequence"/>
</dbReference>
<dbReference type="GO" id="GO:0006071">
    <property type="term" value="P:glycerol metabolic process"/>
    <property type="evidence" value="ECO:0007669"/>
    <property type="project" value="UniProtKB-KW"/>
</dbReference>
<evidence type="ECO:0000256" key="12">
    <source>
        <dbReference type="SAM" id="MobiDB-lite"/>
    </source>
</evidence>
<proteinExistence type="inferred from homology"/>
<dbReference type="NCBIfam" id="TIGR02946">
    <property type="entry name" value="acyl_WS_DGAT"/>
    <property type="match status" value="1"/>
</dbReference>
<comment type="pathway">
    <text evidence="2">Lipid metabolism.</text>
</comment>
<dbReference type="GO" id="GO:0071731">
    <property type="term" value="P:response to nitric oxide"/>
    <property type="evidence" value="ECO:0007669"/>
    <property type="project" value="TreeGrafter"/>
</dbReference>
<keyword evidence="5 11" id="KW-0444">Lipid biosynthesis</keyword>
<dbReference type="Pfam" id="PF03007">
    <property type="entry name" value="WS_DGAT_cat"/>
    <property type="match status" value="1"/>
</dbReference>
<dbReference type="AlphaFoldDB" id="A0A502EJV3"/>
<evidence type="ECO:0000256" key="4">
    <source>
        <dbReference type="ARBA" id="ARBA00013244"/>
    </source>
</evidence>
<dbReference type="RefSeq" id="WP_140687897.1">
    <property type="nucleotide sequence ID" value="NZ_RCZG01000001.1"/>
</dbReference>
<sequence>MRRLNGVDALLLYSEAPEIHMHTLKIGVLDVSGLNGGFSFELFRRVAEPRLLALKPLRYQLVDIPMKLHHPMWVENPGIDFDYHVRQVSVPAPGGRRELDQIIGEIAGTPLDRSRPLWEMYVAEGLVGDRVAIIHKVHHVLADGVASANQLGWAIQSEPPDFPAEAIHTAESERTAGGLVRAAGRDHARQIRRLPKLVAETASGVSRVHRRAKERGTHPELAPNFAPPPTFINHVVSPVRRFATAPLALVDVKEAAKALGVTINDIVLATVAGALRELLLTYDGAATSPLIAGVPVSYGDPDRLAGNEFTYMTPSLAVHVADPLERVRLTATATKIAKENHHLLGPKLIATWLNYLPPSVAPPAFRWQSKRMESSMIMNLTVSNVPGPRERGSFGGAVISEIYSVGPLVVGSGMNITVWSYVDQLNISVLTDDLTTDDPHEVTDAMITAFDELRRAAGLSGELTEVSDAMPLARAGNRPVR</sequence>
<evidence type="ECO:0000256" key="10">
    <source>
        <dbReference type="ARBA" id="ARBA00048109"/>
    </source>
</evidence>
<feature type="domain" description="O-acyltransferase WSD1 C-terminal" evidence="14">
    <location>
        <begin position="306"/>
        <end position="453"/>
    </location>
</feature>
<evidence type="ECO:0000313" key="15">
    <source>
        <dbReference type="EMBL" id="TPG37394.1"/>
    </source>
</evidence>
<dbReference type="EC" id="2.3.1.20" evidence="4 11"/>
<dbReference type="InterPro" id="IPR009721">
    <property type="entry name" value="O-acyltransferase_WSD1_C"/>
</dbReference>
<dbReference type="PANTHER" id="PTHR31650:SF1">
    <property type="entry name" value="WAX ESTER SYNTHASE_DIACYLGLYCEROL ACYLTRANSFERASE 4-RELATED"/>
    <property type="match status" value="1"/>
</dbReference>
<dbReference type="InterPro" id="IPR045034">
    <property type="entry name" value="O-acyltransferase_WSD1-like"/>
</dbReference>
<evidence type="ECO:0000256" key="3">
    <source>
        <dbReference type="ARBA" id="ARBA00009587"/>
    </source>
</evidence>
<keyword evidence="8 11" id="KW-0443">Lipid metabolism</keyword>
<evidence type="ECO:0000256" key="2">
    <source>
        <dbReference type="ARBA" id="ARBA00005189"/>
    </source>
</evidence>
<organism evidence="15 16">
    <name type="scientific">Mycolicibacterium hodleri</name>
    <dbReference type="NCBI Taxonomy" id="49897"/>
    <lineage>
        <taxon>Bacteria</taxon>
        <taxon>Bacillati</taxon>
        <taxon>Actinomycetota</taxon>
        <taxon>Actinomycetes</taxon>
        <taxon>Mycobacteriales</taxon>
        <taxon>Mycobacteriaceae</taxon>
        <taxon>Mycolicibacterium</taxon>
    </lineage>
</organism>
<dbReference type="EMBL" id="RCZG01000001">
    <property type="protein sequence ID" value="TPG37394.1"/>
    <property type="molecule type" value="Genomic_DNA"/>
</dbReference>
<evidence type="ECO:0000256" key="11">
    <source>
        <dbReference type="RuleBase" id="RU361241"/>
    </source>
</evidence>
<dbReference type="GO" id="GO:0019432">
    <property type="term" value="P:triglyceride biosynthetic process"/>
    <property type="evidence" value="ECO:0007669"/>
    <property type="project" value="UniProtKB-UniPathway"/>
</dbReference>
<name>A0A502EJV3_9MYCO</name>
<keyword evidence="9 11" id="KW-0012">Acyltransferase</keyword>
<dbReference type="GO" id="GO:0004144">
    <property type="term" value="F:diacylglycerol O-acyltransferase activity"/>
    <property type="evidence" value="ECO:0007669"/>
    <property type="project" value="UniProtKB-EC"/>
</dbReference>
<evidence type="ECO:0000256" key="5">
    <source>
        <dbReference type="ARBA" id="ARBA00022516"/>
    </source>
</evidence>
<dbReference type="GO" id="GO:0005886">
    <property type="term" value="C:plasma membrane"/>
    <property type="evidence" value="ECO:0007669"/>
    <property type="project" value="TreeGrafter"/>
</dbReference>
<dbReference type="GO" id="GO:0051701">
    <property type="term" value="P:biological process involved in interaction with host"/>
    <property type="evidence" value="ECO:0007669"/>
    <property type="project" value="TreeGrafter"/>
</dbReference>
<dbReference type="PANTHER" id="PTHR31650">
    <property type="entry name" value="O-ACYLTRANSFERASE (WSD1-LIKE) FAMILY PROTEIN"/>
    <property type="match status" value="1"/>
</dbReference>
<evidence type="ECO:0000256" key="6">
    <source>
        <dbReference type="ARBA" id="ARBA00022679"/>
    </source>
</evidence>
<reference evidence="15 16" key="1">
    <citation type="journal article" date="2019" name="Environ. Microbiol.">
        <title>Species interactions and distinct microbial communities in high Arctic permafrost affected cryosols are associated with the CH4 and CO2 gas fluxes.</title>
        <authorList>
            <person name="Altshuler I."/>
            <person name="Hamel J."/>
            <person name="Turney S."/>
            <person name="Magnuson E."/>
            <person name="Levesque R."/>
            <person name="Greer C."/>
            <person name="Whyte L.G."/>
        </authorList>
    </citation>
    <scope>NUCLEOTIDE SEQUENCE [LARGE SCALE GENOMIC DNA]</scope>
    <source>
        <strain evidence="15 16">S5.20</strain>
    </source>
</reference>
<evidence type="ECO:0000313" key="16">
    <source>
        <dbReference type="Proteomes" id="UP000320095"/>
    </source>
</evidence>
<evidence type="ECO:0000256" key="1">
    <source>
        <dbReference type="ARBA" id="ARBA00004771"/>
    </source>
</evidence>
<dbReference type="InterPro" id="IPR004255">
    <property type="entry name" value="O-acyltransferase_WSD1_N"/>
</dbReference>
<evidence type="ECO:0000256" key="8">
    <source>
        <dbReference type="ARBA" id="ARBA00023098"/>
    </source>
</evidence>
<comment type="similarity">
    <text evidence="3 11">Belongs to the long-chain O-acyltransferase family.</text>
</comment>
<dbReference type="InterPro" id="IPR014292">
    <property type="entry name" value="Acyl_transf_WS/DGAT"/>
</dbReference>
<comment type="catalytic activity">
    <reaction evidence="10 11">
        <text>an acyl-CoA + a 1,2-diacyl-sn-glycerol = a triacyl-sn-glycerol + CoA</text>
        <dbReference type="Rhea" id="RHEA:10868"/>
        <dbReference type="ChEBI" id="CHEBI:17815"/>
        <dbReference type="ChEBI" id="CHEBI:57287"/>
        <dbReference type="ChEBI" id="CHEBI:58342"/>
        <dbReference type="ChEBI" id="CHEBI:64615"/>
        <dbReference type="EC" id="2.3.1.20"/>
    </reaction>
</comment>
<gene>
    <name evidence="15" type="ORF">EAH80_03235</name>
</gene>
<keyword evidence="6 11" id="KW-0808">Transferase</keyword>
<evidence type="ECO:0000259" key="14">
    <source>
        <dbReference type="Pfam" id="PF06974"/>
    </source>
</evidence>
<evidence type="ECO:0000256" key="7">
    <source>
        <dbReference type="ARBA" id="ARBA00022798"/>
    </source>
</evidence>
<protein>
    <recommendedName>
        <fullName evidence="4 11">Diacylglycerol O-acyltransferase</fullName>
        <ecNumber evidence="4 11">2.3.1.20</ecNumber>
    </recommendedName>
</protein>
<dbReference type="OrthoDB" id="9810950at2"/>
<dbReference type="UniPathway" id="UPA00282"/>
<comment type="caution">
    <text evidence="15">The sequence shown here is derived from an EMBL/GenBank/DDBJ whole genome shotgun (WGS) entry which is preliminary data.</text>
</comment>